<organism evidence="2 3">
    <name type="scientific">Candidatus Magasanikbacteria bacterium RIFCSPHIGHO2_02_FULL_45_10</name>
    <dbReference type="NCBI Taxonomy" id="1798679"/>
    <lineage>
        <taxon>Bacteria</taxon>
        <taxon>Candidatus Magasanikiibacteriota</taxon>
    </lineage>
</organism>
<name>A0A1F6MBC1_9BACT</name>
<gene>
    <name evidence="2" type="ORF">A3D53_00640</name>
</gene>
<dbReference type="AlphaFoldDB" id="A0A1F6MBC1"/>
<dbReference type="InterPro" id="IPR029058">
    <property type="entry name" value="AB_hydrolase_fold"/>
</dbReference>
<dbReference type="Proteomes" id="UP000176413">
    <property type="component" value="Unassembled WGS sequence"/>
</dbReference>
<evidence type="ECO:0000313" key="3">
    <source>
        <dbReference type="Proteomes" id="UP000176413"/>
    </source>
</evidence>
<evidence type="ECO:0000313" key="2">
    <source>
        <dbReference type="EMBL" id="OGH68905.1"/>
    </source>
</evidence>
<dbReference type="GO" id="GO:0016787">
    <property type="term" value="F:hydrolase activity"/>
    <property type="evidence" value="ECO:0007669"/>
    <property type="project" value="UniProtKB-KW"/>
</dbReference>
<accession>A0A1F6MBC1</accession>
<dbReference type="InterPro" id="IPR046879">
    <property type="entry name" value="KANL3/Tex30_Abhydrolase"/>
</dbReference>
<sequence length="214" mass="23522">MPVQLFEFPVQIPCESVTLEGIMKITTEASGIVLFAHGSGSSRLSPRNTFVAKALEERGIATLLFDLLTEEEDQTYENRFNIDLLTERLATATEWVKTDKKTKQLNVGYFGASTGAAAALKAAARLGNKIFAVVSRGGRPDLVSKEELQKVISPTLLIVGGDDTEVIELNRSAYEYISAPKELAIVPDATHLFEEPGMLEEVARLAAEWFIKYL</sequence>
<dbReference type="EMBL" id="MFQA01000025">
    <property type="protein sequence ID" value="OGH68905.1"/>
    <property type="molecule type" value="Genomic_DNA"/>
</dbReference>
<reference evidence="2 3" key="1">
    <citation type="journal article" date="2016" name="Nat. Commun.">
        <title>Thousands of microbial genomes shed light on interconnected biogeochemical processes in an aquifer system.</title>
        <authorList>
            <person name="Anantharaman K."/>
            <person name="Brown C.T."/>
            <person name="Hug L.A."/>
            <person name="Sharon I."/>
            <person name="Castelle C.J."/>
            <person name="Probst A.J."/>
            <person name="Thomas B.C."/>
            <person name="Singh A."/>
            <person name="Wilkins M.J."/>
            <person name="Karaoz U."/>
            <person name="Brodie E.L."/>
            <person name="Williams K.H."/>
            <person name="Hubbard S.S."/>
            <person name="Banfield J.F."/>
        </authorList>
    </citation>
    <scope>NUCLEOTIDE SEQUENCE [LARGE SCALE GENOMIC DNA]</scope>
</reference>
<dbReference type="SUPFAM" id="SSF53474">
    <property type="entry name" value="alpha/beta-Hydrolases"/>
    <property type="match status" value="1"/>
</dbReference>
<feature type="domain" description="KANL3/Tex30 alpha/beta hydrolase-like" evidence="1">
    <location>
        <begin position="32"/>
        <end position="195"/>
    </location>
</feature>
<dbReference type="Pfam" id="PF20408">
    <property type="entry name" value="Abhydrolase_11"/>
    <property type="match status" value="1"/>
</dbReference>
<keyword evidence="2" id="KW-0378">Hydrolase</keyword>
<evidence type="ECO:0000259" key="1">
    <source>
        <dbReference type="Pfam" id="PF20408"/>
    </source>
</evidence>
<dbReference type="Gene3D" id="3.40.50.1820">
    <property type="entry name" value="alpha/beta hydrolase"/>
    <property type="match status" value="1"/>
</dbReference>
<proteinExistence type="predicted"/>
<protein>
    <submittedName>
        <fullName evidence="2">Hydrolase</fullName>
    </submittedName>
</protein>
<comment type="caution">
    <text evidence="2">The sequence shown here is derived from an EMBL/GenBank/DDBJ whole genome shotgun (WGS) entry which is preliminary data.</text>
</comment>